<dbReference type="Gene3D" id="3.30.1360.120">
    <property type="entry name" value="Probable tRNA modification gtpase trme, domain 1"/>
    <property type="match status" value="1"/>
</dbReference>
<dbReference type="PANTHER" id="PTHR43757">
    <property type="entry name" value="AMINOMETHYLTRANSFERASE"/>
    <property type="match status" value="1"/>
</dbReference>
<dbReference type="EMBL" id="NRRE01000035">
    <property type="protein sequence ID" value="MBK1699202.1"/>
    <property type="molecule type" value="Genomic_DNA"/>
</dbReference>
<keyword evidence="5" id="KW-1185">Reference proteome</keyword>
<dbReference type="InterPro" id="IPR013977">
    <property type="entry name" value="GcvT_C"/>
</dbReference>
<feature type="domain" description="Aminomethyltransferase C-terminal" evidence="3">
    <location>
        <begin position="305"/>
        <end position="380"/>
    </location>
</feature>
<dbReference type="InterPro" id="IPR006222">
    <property type="entry name" value="GCVT_N"/>
</dbReference>
<evidence type="ECO:0000256" key="1">
    <source>
        <dbReference type="PIRSR" id="PIRSR006487-1"/>
    </source>
</evidence>
<accession>A0A934QLK1</accession>
<dbReference type="InterPro" id="IPR028896">
    <property type="entry name" value="GcvT/YgfZ/DmdA"/>
</dbReference>
<evidence type="ECO:0000313" key="4">
    <source>
        <dbReference type="EMBL" id="MBK1699202.1"/>
    </source>
</evidence>
<evidence type="ECO:0000259" key="3">
    <source>
        <dbReference type="Pfam" id="PF08669"/>
    </source>
</evidence>
<name>A0A934QLK1_9PROT</name>
<comment type="caution">
    <text evidence="4">The sequence shown here is derived from an EMBL/GenBank/DDBJ whole genome shotgun (WGS) entry which is preliminary data.</text>
</comment>
<sequence>MSKLQENVRFAVLPLASDATRASEFARTLAPHPLVHQELPYDPEYTMYNRRLTAMTMTSGSAEEAYWKLRREVILRHTGELPIEVRGPDAERLLNAVFTRDIAKVKVGRCSYQIACDDAGGVMMDGVLVRLADDRFWYGQADGDLTQWLKAHARGLDVEIFDPDVWISQVQGPDSLKVLEAAVDGPYPEPFRYFDAAWVTIAGQDVVVTRTGFTNELGWEVYLGPEIDVRAVGARILEAGKPYDLTPVAVGGARRIEGGLLNAGSDFDETVTPYEAGLGAMVRLDKGEFIGKAALEKADQRCRTWGLRVPGGVARIGRNLIKDGVSVGRVCSSAWSPFLQCGVAIVRLDDPEIAPGTALDVLCQDDQTRAGETCELPMYDRNRDIPRGKAVDIPEIPAG</sequence>
<dbReference type="SUPFAM" id="SSF101790">
    <property type="entry name" value="Aminomethyltransferase beta-barrel domain"/>
    <property type="match status" value="1"/>
</dbReference>
<dbReference type="Proteomes" id="UP000778970">
    <property type="component" value="Unassembled WGS sequence"/>
</dbReference>
<dbReference type="InterPro" id="IPR029043">
    <property type="entry name" value="GcvT/YgfZ_C"/>
</dbReference>
<feature type="binding site" evidence="1">
    <location>
        <position position="220"/>
    </location>
    <ligand>
        <name>substrate</name>
    </ligand>
</feature>
<protein>
    <submittedName>
        <fullName evidence="4">Aminomethyltransferase</fullName>
    </submittedName>
</protein>
<evidence type="ECO:0000313" key="5">
    <source>
        <dbReference type="Proteomes" id="UP000778970"/>
    </source>
</evidence>
<dbReference type="InterPro" id="IPR027266">
    <property type="entry name" value="TrmE/GcvT-like"/>
</dbReference>
<reference evidence="4" key="2">
    <citation type="journal article" date="2020" name="Microorganisms">
        <title>Osmotic Adaptation and Compatible Solute Biosynthesis of Phototrophic Bacteria as Revealed from Genome Analyses.</title>
        <authorList>
            <person name="Imhoff J.F."/>
            <person name="Rahn T."/>
            <person name="Kunzel S."/>
            <person name="Keller A."/>
            <person name="Neulinger S.C."/>
        </authorList>
    </citation>
    <scope>NUCLEOTIDE SEQUENCE</scope>
    <source>
        <strain evidence="4">DSM 9154</strain>
    </source>
</reference>
<organism evidence="4 5">
    <name type="scientific">Rhodovibrio salinarum</name>
    <dbReference type="NCBI Taxonomy" id="1087"/>
    <lineage>
        <taxon>Bacteria</taxon>
        <taxon>Pseudomonadati</taxon>
        <taxon>Pseudomonadota</taxon>
        <taxon>Alphaproteobacteria</taxon>
        <taxon>Rhodospirillales</taxon>
        <taxon>Rhodovibrionaceae</taxon>
        <taxon>Rhodovibrio</taxon>
    </lineage>
</organism>
<evidence type="ECO:0000259" key="2">
    <source>
        <dbReference type="Pfam" id="PF01571"/>
    </source>
</evidence>
<dbReference type="PIRSF" id="PIRSF006487">
    <property type="entry name" value="GcvT"/>
    <property type="match status" value="1"/>
</dbReference>
<dbReference type="AlphaFoldDB" id="A0A934QLK1"/>
<dbReference type="SUPFAM" id="SSF103025">
    <property type="entry name" value="Folate-binding domain"/>
    <property type="match status" value="1"/>
</dbReference>
<gene>
    <name evidence="4" type="ORF">CKO21_18305</name>
</gene>
<dbReference type="RefSeq" id="WP_027289722.1">
    <property type="nucleotide sequence ID" value="NZ_NRRE01000035.1"/>
</dbReference>
<feature type="domain" description="GCVT N-terminal" evidence="2">
    <location>
        <begin position="63"/>
        <end position="286"/>
    </location>
</feature>
<reference evidence="4" key="1">
    <citation type="submission" date="2017-08" db="EMBL/GenBank/DDBJ databases">
        <authorList>
            <person name="Imhoff J.F."/>
            <person name="Rahn T."/>
            <person name="Kuenzel S."/>
            <person name="Neulinger S.C."/>
        </authorList>
    </citation>
    <scope>NUCLEOTIDE SEQUENCE</scope>
    <source>
        <strain evidence="4">DSM 9154</strain>
    </source>
</reference>
<dbReference type="Pfam" id="PF08669">
    <property type="entry name" value="GCV_T_C"/>
    <property type="match status" value="1"/>
</dbReference>
<dbReference type="Pfam" id="PF01571">
    <property type="entry name" value="GCV_T"/>
    <property type="match status" value="1"/>
</dbReference>
<dbReference type="PANTHER" id="PTHR43757:SF2">
    <property type="entry name" value="AMINOMETHYLTRANSFERASE, MITOCHONDRIAL"/>
    <property type="match status" value="1"/>
</dbReference>
<proteinExistence type="predicted"/>